<sequence length="163" mass="17337">MALLDNIVAAVAAGAGWRPPRRDEDGAYRFRLENGLDFAIFSPDDRTAVLRAEVADVPASGPAREEMLRGAAKRQAGVCRVRASVAALEQPGQSLLKTPPASGDKLILYRMVELAAGQEVFGAAARDFLNDLAWWKASSGGGAERGGERAFFGMTGMFSGGMY</sequence>
<dbReference type="Gene3D" id="3.30.1460.10">
    <property type="match status" value="1"/>
</dbReference>
<dbReference type="Proteomes" id="UP000824225">
    <property type="component" value="Unassembled WGS sequence"/>
</dbReference>
<reference evidence="1" key="1">
    <citation type="journal article" date="2021" name="PeerJ">
        <title>Extensive microbial diversity within the chicken gut microbiome revealed by metagenomics and culture.</title>
        <authorList>
            <person name="Gilroy R."/>
            <person name="Ravi A."/>
            <person name="Getino M."/>
            <person name="Pursley I."/>
            <person name="Horton D.L."/>
            <person name="Alikhan N.F."/>
            <person name="Baker D."/>
            <person name="Gharbi K."/>
            <person name="Hall N."/>
            <person name="Watson M."/>
            <person name="Adriaenssens E.M."/>
            <person name="Foster-Nyarko E."/>
            <person name="Jarju S."/>
            <person name="Secka A."/>
            <person name="Antonio M."/>
            <person name="Oren A."/>
            <person name="Chaudhuri R.R."/>
            <person name="La Ragione R."/>
            <person name="Hildebrand F."/>
            <person name="Pallen M.J."/>
        </authorList>
    </citation>
    <scope>NUCLEOTIDE SEQUENCE</scope>
    <source>
        <strain evidence="1">CHK186-16707</strain>
    </source>
</reference>
<evidence type="ECO:0000313" key="2">
    <source>
        <dbReference type="Proteomes" id="UP000824225"/>
    </source>
</evidence>
<name>A0A9D2KL52_9BACT</name>
<evidence type="ECO:0000313" key="1">
    <source>
        <dbReference type="EMBL" id="HJA08865.1"/>
    </source>
</evidence>
<protein>
    <submittedName>
        <fullName evidence="1">Uncharacterized protein</fullName>
    </submittedName>
</protein>
<proteinExistence type="predicted"/>
<reference evidence="1" key="2">
    <citation type="submission" date="2021-04" db="EMBL/GenBank/DDBJ databases">
        <authorList>
            <person name="Gilroy R."/>
        </authorList>
    </citation>
    <scope>NUCLEOTIDE SEQUENCE</scope>
    <source>
        <strain evidence="1">CHK186-16707</strain>
    </source>
</reference>
<organism evidence="1 2">
    <name type="scientific">Candidatus Mailhella merdigallinarum</name>
    <dbReference type="NCBI Taxonomy" id="2838658"/>
    <lineage>
        <taxon>Bacteria</taxon>
        <taxon>Pseudomonadati</taxon>
        <taxon>Thermodesulfobacteriota</taxon>
        <taxon>Desulfovibrionia</taxon>
        <taxon>Desulfovibrionales</taxon>
        <taxon>Desulfovibrionaceae</taxon>
        <taxon>Mailhella</taxon>
    </lineage>
</organism>
<comment type="caution">
    <text evidence="1">The sequence shown here is derived from an EMBL/GenBank/DDBJ whole genome shotgun (WGS) entry which is preliminary data.</text>
</comment>
<dbReference type="EMBL" id="DXAN01000023">
    <property type="protein sequence ID" value="HJA08865.1"/>
    <property type="molecule type" value="Genomic_DNA"/>
</dbReference>
<gene>
    <name evidence="1" type="ORF">H9962_06725</name>
</gene>
<accession>A0A9D2KL52</accession>
<dbReference type="AlphaFoldDB" id="A0A9D2KL52"/>